<gene>
    <name evidence="2" type="ORF">CDL10_06920</name>
</gene>
<proteinExistence type="predicted"/>
<dbReference type="SUPFAM" id="SSF56784">
    <property type="entry name" value="HAD-like"/>
    <property type="match status" value="1"/>
</dbReference>
<dbReference type="Gene3D" id="1.10.150.240">
    <property type="entry name" value="Putative phosphatase, domain 2"/>
    <property type="match status" value="1"/>
</dbReference>
<dbReference type="SFLD" id="SFLDG01129">
    <property type="entry name" value="C1.5:_HAD__Beta-PGM__Phosphata"/>
    <property type="match status" value="1"/>
</dbReference>
<sequence>MTANRSLIPKIIAFDADDTLWDNEPYFEEAEQRFITLMGDFLSKQSISQKLYDTQIKNLPLYGYGIKGYVLSMIESANEIANGYLSNELYDSILLIGKDMLNQPVHLLDGVEETLLVVAKYFPVIVATKGDLKDQHRKLHDSGIGQLFHHIEVMIDKNQLDYQKMLKRLEIDFSDFLMVGNSLKSDVLPVIELGGSAVHIPYHTTWAHERINYEIKHTNFYTLQSITDLPKLLNLI</sequence>
<dbReference type="InterPro" id="IPR051540">
    <property type="entry name" value="S-2-haloacid_dehalogenase"/>
</dbReference>
<evidence type="ECO:0000256" key="1">
    <source>
        <dbReference type="ARBA" id="ARBA00022801"/>
    </source>
</evidence>
<name>A0A2M9R5Z1_9FLAO</name>
<organism evidence="2 3">
    <name type="scientific">Avrilella dinanensis</name>
    <dbReference type="NCBI Taxonomy" id="2008672"/>
    <lineage>
        <taxon>Bacteria</taxon>
        <taxon>Pseudomonadati</taxon>
        <taxon>Bacteroidota</taxon>
        <taxon>Flavobacteriia</taxon>
        <taxon>Flavobacteriales</taxon>
        <taxon>Flavobacteriaceae</taxon>
        <taxon>Avrilella</taxon>
    </lineage>
</organism>
<dbReference type="Proteomes" id="UP000231960">
    <property type="component" value="Unassembled WGS sequence"/>
</dbReference>
<comment type="caution">
    <text evidence="2">The sequence shown here is derived from an EMBL/GenBank/DDBJ whole genome shotgun (WGS) entry which is preliminary data.</text>
</comment>
<dbReference type="InterPro" id="IPR023198">
    <property type="entry name" value="PGP-like_dom2"/>
</dbReference>
<dbReference type="GO" id="GO:0016787">
    <property type="term" value="F:hydrolase activity"/>
    <property type="evidence" value="ECO:0007669"/>
    <property type="project" value="UniProtKB-KW"/>
</dbReference>
<dbReference type="PANTHER" id="PTHR43316:SF8">
    <property type="entry name" value="HAD FAMILY HYDROLASE"/>
    <property type="match status" value="1"/>
</dbReference>
<keyword evidence="1 2" id="KW-0378">Hydrolase</keyword>
<protein>
    <submittedName>
        <fullName evidence="2">HAD family hydrolase</fullName>
    </submittedName>
</protein>
<keyword evidence="3" id="KW-1185">Reference proteome</keyword>
<dbReference type="PANTHER" id="PTHR43316">
    <property type="entry name" value="HYDROLASE, HALOACID DELAHOGENASE-RELATED"/>
    <property type="match status" value="1"/>
</dbReference>
<dbReference type="Gene3D" id="3.40.50.1000">
    <property type="entry name" value="HAD superfamily/HAD-like"/>
    <property type="match status" value="1"/>
</dbReference>
<dbReference type="OrthoDB" id="6101375at2"/>
<dbReference type="EMBL" id="NIPO01000001">
    <property type="protein sequence ID" value="PJR04292.1"/>
    <property type="molecule type" value="Genomic_DNA"/>
</dbReference>
<evidence type="ECO:0000313" key="2">
    <source>
        <dbReference type="EMBL" id="PJR04292.1"/>
    </source>
</evidence>
<dbReference type="RefSeq" id="WP_100677852.1">
    <property type="nucleotide sequence ID" value="NZ_NIPO01000001.1"/>
</dbReference>
<dbReference type="InterPro" id="IPR023214">
    <property type="entry name" value="HAD_sf"/>
</dbReference>
<accession>A0A2M9R5Z1</accession>
<dbReference type="InterPro" id="IPR036412">
    <property type="entry name" value="HAD-like_sf"/>
</dbReference>
<evidence type="ECO:0000313" key="3">
    <source>
        <dbReference type="Proteomes" id="UP000231960"/>
    </source>
</evidence>
<dbReference type="SFLD" id="SFLDS00003">
    <property type="entry name" value="Haloacid_Dehalogenase"/>
    <property type="match status" value="1"/>
</dbReference>
<dbReference type="AlphaFoldDB" id="A0A2M9R5Z1"/>
<dbReference type="Pfam" id="PF00702">
    <property type="entry name" value="Hydrolase"/>
    <property type="match status" value="1"/>
</dbReference>
<reference evidence="2 3" key="1">
    <citation type="submission" date="2017-06" db="EMBL/GenBank/DDBJ databases">
        <title>Description of Avrilella dinanensis gen. nov. sp. nov.</title>
        <authorList>
            <person name="Leyer C."/>
            <person name="Sassi M."/>
            <person name="Minet J."/>
            <person name="Kayal S."/>
            <person name="Cattoir V."/>
        </authorList>
    </citation>
    <scope>NUCLEOTIDE SEQUENCE [LARGE SCALE GENOMIC DNA]</scope>
    <source>
        <strain evidence="2 3">UR159</strain>
    </source>
</reference>